<dbReference type="AlphaFoldDB" id="A0A5D3FW47"/>
<dbReference type="InterPro" id="IPR027417">
    <property type="entry name" value="P-loop_NTPase"/>
</dbReference>
<feature type="domain" description="Orc1-like AAA ATPase" evidence="1">
    <location>
        <begin position="233"/>
        <end position="347"/>
    </location>
</feature>
<dbReference type="Pfam" id="PF13191">
    <property type="entry name" value="AAA_16"/>
    <property type="match status" value="1"/>
</dbReference>
<protein>
    <submittedName>
        <fullName evidence="2">Tetratricopeptide repeat protein</fullName>
    </submittedName>
</protein>
<proteinExistence type="predicted"/>
<organism evidence="2 3">
    <name type="scientific">Actinomadura decatromicini</name>
    <dbReference type="NCBI Taxonomy" id="2604572"/>
    <lineage>
        <taxon>Bacteria</taxon>
        <taxon>Bacillati</taxon>
        <taxon>Actinomycetota</taxon>
        <taxon>Actinomycetes</taxon>
        <taxon>Streptosporangiales</taxon>
        <taxon>Thermomonosporaceae</taxon>
        <taxon>Actinomadura</taxon>
    </lineage>
</organism>
<name>A0A5D3FW47_9ACTN</name>
<sequence length="1226" mass="132985">MRGRGTGASRTEPPWGITMVDDRTELPFRTAQALVLAVCSPNIRADLRSELAECTSRPPTSTGLKRLQGELLSIFAVLERPNAALDIRTQAYLVRRWIEEQRRSRTDTPDFRDDLSQLAQTVERVARRASSPGIDDPFWLSPGYSGSADFNMGRSHFAAAAPELPAAEGTENSESLVSALRSVLLPNLILEGGLTSARSVRPPSVPGWEAITWQPEELKRLVEPPLELLPAKLHGRDSLLRRLEKALVGPSGGAPVIRFLTGSAGVGKSSVALALARTARTRGLNVWWVHGAADLINPGMLAVAASLGIDRTELAAARAGRQSLPDLIWKHLEQAGDRWLLVFDNVDDRTMLDRLLSRDSSGGAWIRPSGRGMTLVTTRQQEITARNVETELIRPLDDHDAVQMLRSLDLGGGDVGATSRLTQYLYNIPLALKLTGRQLTSVFAGVSHADYLSTLLASPMSAEPTDGDEPLRPLICILRRWQGSDETVHLPRLLTILAHFASGIPLSPTVLDASALSELGVLNPTQAADHVRQALSVLSSLGLIDLKSVDVDHGQSDQPSILLHPMISAACRESLHHASVAEQKLVRTAAAATLRRALEAQFQAPVFDWRLWFMLAPHIGSLITNLPPESPPEAISSALSAARQAMEYLARTGAYQTAEELGRAAMRLGQELPKEDDVFLEAAAAFAGVLIFREKLGDAQLLLTTVLAARQRKAGLDDALTLDTLELLAAVLRGLGKPSEAEQCLRQVIEGRCRAGNKYSAATVRAMIGLAQVLREQSRLGETESTIRSAISMHSGSDDRSAAITVGPKIDLAMVLKDTGRFEEALELLHGVIATGTKLLGPTDSQTLAARSALGATLCSMGRFDEANEILQRTRQAGEKALGESHPTTLATITALGGALRAVGRFEEAEQALIRACKNSSRVLGQAHSETINLQIGLAAVKYDTGRLSDAEVSIRQLLRTHDATLDLAHPTRLALRHFLAVLLHRAGSLEEAESLYRTVLDRREWSLGPNHPSTLGVQANIGALLHGRGALNEAMQTLEQTKAGYLAIFTSEHPCLLAVKNNIAGVLVEMGRVGEARRVYEEVLLVQERTLGHSHPDTLITYGNLAAAFHAGGQDARAVALLRRVIREYDRRLPRAHPCLLLARYHLASIYEQKGSAAAALQKYRAVLNVQAECLGEGHPDTVATRLSISRLLERVGRGQESENEYRSALWQAMHQPLPPHGSRP</sequence>
<reference evidence="2 3" key="1">
    <citation type="submission" date="2019-08" db="EMBL/GenBank/DDBJ databases">
        <title>Actinomadura sp. nov. CYP1-5 isolated from mountain soil.</title>
        <authorList>
            <person name="Songsumanus A."/>
            <person name="Kuncharoen N."/>
            <person name="Kudo T."/>
            <person name="Yuki M."/>
            <person name="Igarashi Y."/>
            <person name="Tanasupawat S."/>
        </authorList>
    </citation>
    <scope>NUCLEOTIDE SEQUENCE [LARGE SCALE GENOMIC DNA]</scope>
    <source>
        <strain evidence="2 3">CYP1-5</strain>
    </source>
</reference>
<dbReference type="InterPro" id="IPR011990">
    <property type="entry name" value="TPR-like_helical_dom_sf"/>
</dbReference>
<dbReference type="SUPFAM" id="SSF52540">
    <property type="entry name" value="P-loop containing nucleoside triphosphate hydrolases"/>
    <property type="match status" value="1"/>
</dbReference>
<dbReference type="InterPro" id="IPR041664">
    <property type="entry name" value="AAA_16"/>
</dbReference>
<dbReference type="InterPro" id="IPR053137">
    <property type="entry name" value="NLR-like"/>
</dbReference>
<gene>
    <name evidence="2" type="ORF">FXF68_13240</name>
</gene>
<comment type="caution">
    <text evidence="2">The sequence shown here is derived from an EMBL/GenBank/DDBJ whole genome shotgun (WGS) entry which is preliminary data.</text>
</comment>
<dbReference type="Gene3D" id="3.40.50.300">
    <property type="entry name" value="P-loop containing nucleotide triphosphate hydrolases"/>
    <property type="match status" value="1"/>
</dbReference>
<keyword evidence="3" id="KW-1185">Reference proteome</keyword>
<evidence type="ECO:0000313" key="3">
    <source>
        <dbReference type="Proteomes" id="UP000323505"/>
    </source>
</evidence>
<dbReference type="Pfam" id="PF13424">
    <property type="entry name" value="TPR_12"/>
    <property type="match status" value="3"/>
</dbReference>
<dbReference type="Pfam" id="PF13374">
    <property type="entry name" value="TPR_10"/>
    <property type="match status" value="2"/>
</dbReference>
<evidence type="ECO:0000313" key="2">
    <source>
        <dbReference type="EMBL" id="TYK51365.1"/>
    </source>
</evidence>
<accession>A0A5D3FW47</accession>
<dbReference type="Proteomes" id="UP000323505">
    <property type="component" value="Unassembled WGS sequence"/>
</dbReference>
<dbReference type="SUPFAM" id="SSF48452">
    <property type="entry name" value="TPR-like"/>
    <property type="match status" value="2"/>
</dbReference>
<evidence type="ECO:0000259" key="1">
    <source>
        <dbReference type="Pfam" id="PF13191"/>
    </source>
</evidence>
<dbReference type="EMBL" id="VSRQ01000002">
    <property type="protein sequence ID" value="TYK51365.1"/>
    <property type="molecule type" value="Genomic_DNA"/>
</dbReference>
<dbReference type="PANTHER" id="PTHR46082">
    <property type="entry name" value="ATP/GTP-BINDING PROTEIN-RELATED"/>
    <property type="match status" value="1"/>
</dbReference>
<dbReference type="PANTHER" id="PTHR46082:SF6">
    <property type="entry name" value="AAA+ ATPASE DOMAIN-CONTAINING PROTEIN-RELATED"/>
    <property type="match status" value="1"/>
</dbReference>
<dbReference type="Gene3D" id="1.25.40.10">
    <property type="entry name" value="Tetratricopeptide repeat domain"/>
    <property type="match status" value="3"/>
</dbReference>